<dbReference type="OrthoDB" id="9791355at2"/>
<reference evidence="15 16" key="1">
    <citation type="journal article" date="2010" name="J. Bacteriol.">
        <title>Complete genome sequence of "Candidatus Puniceispirillum marinum" IMCC1322, a representative of the SAR116 clade in the Alphaproteobacteria.</title>
        <authorList>
            <person name="Oh H.M."/>
            <person name="Kwon K.K."/>
            <person name="Kang I."/>
            <person name="Kang S.G."/>
            <person name="Lee J.H."/>
            <person name="Kim S.J."/>
            <person name="Cho J.C."/>
        </authorList>
    </citation>
    <scope>NUCLEOTIDE SEQUENCE [LARGE SCALE GENOMIC DNA]</scope>
    <source>
        <strain evidence="15 16">IMCC1322</strain>
    </source>
</reference>
<comment type="similarity">
    <text evidence="2">Belongs to the DtxR/MntR family.</text>
</comment>
<gene>
    <name evidence="15" type="ordered locus">SAR116_1403</name>
</gene>
<dbReference type="SUPFAM" id="SSF46785">
    <property type="entry name" value="Winged helix' DNA-binding domain"/>
    <property type="match status" value="1"/>
</dbReference>
<keyword evidence="6" id="KW-0678">Repressor</keyword>
<keyword evidence="5" id="KW-0963">Cytoplasm</keyword>
<dbReference type="InterPro" id="IPR050536">
    <property type="entry name" value="DtxR_MntR_Metal-Reg"/>
</dbReference>
<comment type="function">
    <text evidence="12">In the presence of manganese, represses expression of mntH and mntS. Up-regulates expression of mntP.</text>
</comment>
<sequence length="146" mass="16332">MTHEDDQNDVATSAAKFDRIRRAHQSEVAEDYVEMIAELIKETGEARTVDLAARFGVTSPTVNAIIQRLQRAELVESKPYRSIFLTEAGKNLAKRSQDRHRVVRDFLITIGVSAEIAEEDAEGVEHHVSPETLAIFEQITKSKTGL</sequence>
<dbReference type="KEGG" id="apb:SAR116_1403"/>
<evidence type="ECO:0000256" key="11">
    <source>
        <dbReference type="ARBA" id="ARBA00023211"/>
    </source>
</evidence>
<evidence type="ECO:0000313" key="15">
    <source>
        <dbReference type="EMBL" id="ADE39646.1"/>
    </source>
</evidence>
<evidence type="ECO:0000256" key="13">
    <source>
        <dbReference type="ARBA" id="ARBA00032593"/>
    </source>
</evidence>
<evidence type="ECO:0000313" key="16">
    <source>
        <dbReference type="Proteomes" id="UP000007460"/>
    </source>
</evidence>
<keyword evidence="9" id="KW-0010">Activator</keyword>
<evidence type="ECO:0000256" key="6">
    <source>
        <dbReference type="ARBA" id="ARBA00022491"/>
    </source>
</evidence>
<dbReference type="NCBIfam" id="NF008273">
    <property type="entry name" value="PRK11050.1"/>
    <property type="match status" value="1"/>
</dbReference>
<dbReference type="Pfam" id="PF02742">
    <property type="entry name" value="Fe_dep_repr_C"/>
    <property type="match status" value="1"/>
</dbReference>
<evidence type="ECO:0000256" key="4">
    <source>
        <dbReference type="ARBA" id="ARBA00022386"/>
    </source>
</evidence>
<dbReference type="GO" id="GO:0016787">
    <property type="term" value="F:hydrolase activity"/>
    <property type="evidence" value="ECO:0007669"/>
    <property type="project" value="UniProtKB-KW"/>
</dbReference>
<dbReference type="PROSITE" id="PS50944">
    <property type="entry name" value="HTH_DTXR"/>
    <property type="match status" value="1"/>
</dbReference>
<feature type="domain" description="HTH dtxR-type" evidence="14">
    <location>
        <begin position="26"/>
        <end position="86"/>
    </location>
</feature>
<evidence type="ECO:0000256" key="7">
    <source>
        <dbReference type="ARBA" id="ARBA00023015"/>
    </source>
</evidence>
<dbReference type="SMART" id="SM00529">
    <property type="entry name" value="HTH_DTXR"/>
    <property type="match status" value="1"/>
</dbReference>
<accession>D5BTP9</accession>
<dbReference type="GO" id="GO:0046914">
    <property type="term" value="F:transition metal ion binding"/>
    <property type="evidence" value="ECO:0007669"/>
    <property type="project" value="InterPro"/>
</dbReference>
<dbReference type="InterPro" id="IPR001367">
    <property type="entry name" value="Fe_dep_repressor"/>
</dbReference>
<protein>
    <recommendedName>
        <fullName evidence="4">Transcriptional regulator MntR</fullName>
    </recommendedName>
    <alternativeName>
        <fullName evidence="13">Manganese transport regulator</fullName>
    </alternativeName>
</protein>
<evidence type="ECO:0000256" key="10">
    <source>
        <dbReference type="ARBA" id="ARBA00023163"/>
    </source>
</evidence>
<dbReference type="GO" id="GO:0003677">
    <property type="term" value="F:DNA binding"/>
    <property type="evidence" value="ECO:0007669"/>
    <property type="project" value="UniProtKB-KW"/>
</dbReference>
<dbReference type="Proteomes" id="UP000007460">
    <property type="component" value="Chromosome"/>
</dbReference>
<evidence type="ECO:0000256" key="2">
    <source>
        <dbReference type="ARBA" id="ARBA00007871"/>
    </source>
</evidence>
<dbReference type="GO" id="GO:0005737">
    <property type="term" value="C:cytoplasm"/>
    <property type="evidence" value="ECO:0007669"/>
    <property type="project" value="UniProtKB-SubCell"/>
</dbReference>
<keyword evidence="8" id="KW-0238">DNA-binding</keyword>
<dbReference type="Gene3D" id="1.10.60.10">
    <property type="entry name" value="Iron dependent repressor, metal binding and dimerisation domain"/>
    <property type="match status" value="1"/>
</dbReference>
<evidence type="ECO:0000256" key="1">
    <source>
        <dbReference type="ARBA" id="ARBA00004496"/>
    </source>
</evidence>
<dbReference type="GO" id="GO:0003700">
    <property type="term" value="F:DNA-binding transcription factor activity"/>
    <property type="evidence" value="ECO:0007669"/>
    <property type="project" value="InterPro"/>
</dbReference>
<keyword evidence="7" id="KW-0805">Transcription regulation</keyword>
<name>D5BTP9_PUNMI</name>
<dbReference type="InterPro" id="IPR036388">
    <property type="entry name" value="WH-like_DNA-bd_sf"/>
</dbReference>
<comment type="subcellular location">
    <subcellularLocation>
        <location evidence="1">Cytoplasm</location>
    </subcellularLocation>
</comment>
<keyword evidence="10" id="KW-0804">Transcription</keyword>
<dbReference type="RefSeq" id="WP_013046273.1">
    <property type="nucleotide sequence ID" value="NC_014010.1"/>
</dbReference>
<dbReference type="STRING" id="488538.SAR116_1403"/>
<dbReference type="InterPro" id="IPR022689">
    <property type="entry name" value="Iron_dep_repressor"/>
</dbReference>
<comment type="subunit">
    <text evidence="3">Homodimer.</text>
</comment>
<evidence type="ECO:0000256" key="3">
    <source>
        <dbReference type="ARBA" id="ARBA00011738"/>
    </source>
</evidence>
<dbReference type="eggNOG" id="COG1321">
    <property type="taxonomic scope" value="Bacteria"/>
</dbReference>
<dbReference type="Pfam" id="PF01325">
    <property type="entry name" value="Fe_dep_repress"/>
    <property type="match status" value="1"/>
</dbReference>
<evidence type="ECO:0000256" key="12">
    <source>
        <dbReference type="ARBA" id="ARBA00025185"/>
    </source>
</evidence>
<keyword evidence="11" id="KW-0464">Manganese</keyword>
<proteinExistence type="inferred from homology"/>
<keyword evidence="15" id="KW-0378">Hydrolase</keyword>
<dbReference type="InterPro" id="IPR022687">
    <property type="entry name" value="HTH_DTXR"/>
</dbReference>
<evidence type="ECO:0000256" key="8">
    <source>
        <dbReference type="ARBA" id="ARBA00023125"/>
    </source>
</evidence>
<dbReference type="InterPro" id="IPR036421">
    <property type="entry name" value="Fe_dep_repressor_sf"/>
</dbReference>
<dbReference type="HOGENOM" id="CLU_069532_2_0_5"/>
<evidence type="ECO:0000256" key="9">
    <source>
        <dbReference type="ARBA" id="ARBA00023159"/>
    </source>
</evidence>
<dbReference type="InterPro" id="IPR036390">
    <property type="entry name" value="WH_DNA-bd_sf"/>
</dbReference>
<dbReference type="AlphaFoldDB" id="D5BTP9"/>
<evidence type="ECO:0000256" key="5">
    <source>
        <dbReference type="ARBA" id="ARBA00022490"/>
    </source>
</evidence>
<dbReference type="PANTHER" id="PTHR33238:SF11">
    <property type="entry name" value="TRANSCRIPTIONAL REGULATOR MNTR"/>
    <property type="match status" value="1"/>
</dbReference>
<dbReference type="GO" id="GO:0046983">
    <property type="term" value="F:protein dimerization activity"/>
    <property type="evidence" value="ECO:0007669"/>
    <property type="project" value="InterPro"/>
</dbReference>
<dbReference type="PANTHER" id="PTHR33238">
    <property type="entry name" value="IRON (METAL) DEPENDENT REPRESSOR, DTXR FAMILY"/>
    <property type="match status" value="1"/>
</dbReference>
<organism evidence="15 16">
    <name type="scientific">Puniceispirillum marinum (strain IMCC1322)</name>
    <dbReference type="NCBI Taxonomy" id="488538"/>
    <lineage>
        <taxon>Bacteria</taxon>
        <taxon>Pseudomonadati</taxon>
        <taxon>Pseudomonadota</taxon>
        <taxon>Alphaproteobacteria</taxon>
        <taxon>Candidatus Puniceispirillales</taxon>
        <taxon>Candidatus Puniceispirillaceae</taxon>
        <taxon>Candidatus Puniceispirillum</taxon>
    </lineage>
</organism>
<dbReference type="EMBL" id="CP001751">
    <property type="protein sequence ID" value="ADE39646.1"/>
    <property type="molecule type" value="Genomic_DNA"/>
</dbReference>
<evidence type="ECO:0000259" key="14">
    <source>
        <dbReference type="PROSITE" id="PS50944"/>
    </source>
</evidence>
<dbReference type="Gene3D" id="1.10.10.10">
    <property type="entry name" value="Winged helix-like DNA-binding domain superfamily/Winged helix DNA-binding domain"/>
    <property type="match status" value="1"/>
</dbReference>
<keyword evidence="16" id="KW-1185">Reference proteome</keyword>
<dbReference type="SUPFAM" id="SSF47979">
    <property type="entry name" value="Iron-dependent repressor protein, dimerization domain"/>
    <property type="match status" value="1"/>
</dbReference>